<feature type="domain" description="YprB ribonuclease H-like" evidence="2">
    <location>
        <begin position="123"/>
        <end position="288"/>
    </location>
</feature>
<keyword evidence="4" id="KW-1185">Reference proteome</keyword>
<dbReference type="Gene3D" id="3.30.420.10">
    <property type="entry name" value="Ribonuclease H-like superfamily/Ribonuclease H"/>
    <property type="match status" value="1"/>
</dbReference>
<dbReference type="PANTHER" id="PTHR38462:SF1">
    <property type="entry name" value="YPRB RIBONUCLEASE H-LIKE DOMAIN-CONTAINING PROTEIN"/>
    <property type="match status" value="1"/>
</dbReference>
<dbReference type="Gene3D" id="1.25.40.10">
    <property type="entry name" value="Tetratricopeptide repeat domain"/>
    <property type="match status" value="1"/>
</dbReference>
<dbReference type="Pfam" id="PF13482">
    <property type="entry name" value="RNase_H_2"/>
    <property type="match status" value="1"/>
</dbReference>
<evidence type="ECO:0000259" key="2">
    <source>
        <dbReference type="Pfam" id="PF13482"/>
    </source>
</evidence>
<dbReference type="InterPro" id="IPR036397">
    <property type="entry name" value="RNaseH_sf"/>
</dbReference>
<evidence type="ECO:0000256" key="1">
    <source>
        <dbReference type="SAM" id="MobiDB-lite"/>
    </source>
</evidence>
<reference evidence="3" key="1">
    <citation type="submission" date="2020-12" db="EMBL/GenBank/DDBJ databases">
        <authorList>
            <person name="Huq M.A."/>
        </authorList>
    </citation>
    <scope>NUCLEOTIDE SEQUENCE</scope>
    <source>
        <strain evidence="3">MAHUQ-46</strain>
    </source>
</reference>
<dbReference type="InterPro" id="IPR038720">
    <property type="entry name" value="YprB_RNase_H-like_dom"/>
</dbReference>
<dbReference type="AlphaFoldDB" id="A0A934MMR9"/>
<evidence type="ECO:0000313" key="4">
    <source>
        <dbReference type="Proteomes" id="UP000640274"/>
    </source>
</evidence>
<dbReference type="InterPro" id="IPR012337">
    <property type="entry name" value="RNaseH-like_sf"/>
</dbReference>
<dbReference type="InterPro" id="IPR011990">
    <property type="entry name" value="TPR-like_helical_dom_sf"/>
</dbReference>
<protein>
    <submittedName>
        <fullName evidence="3">Ribonuclease H-like domain-containing protein</fullName>
    </submittedName>
</protein>
<gene>
    <name evidence="3" type="ORF">JFN88_20810</name>
</gene>
<evidence type="ECO:0000313" key="3">
    <source>
        <dbReference type="EMBL" id="MBJ6363655.1"/>
    </source>
</evidence>
<dbReference type="Proteomes" id="UP000640274">
    <property type="component" value="Unassembled WGS sequence"/>
</dbReference>
<dbReference type="PANTHER" id="PTHR38462">
    <property type="entry name" value="EXONUCLEASE-LIKE PROTEIN"/>
    <property type="match status" value="1"/>
</dbReference>
<comment type="caution">
    <text evidence="3">The sequence shown here is derived from an EMBL/GenBank/DDBJ whole genome shotgun (WGS) entry which is preliminary data.</text>
</comment>
<dbReference type="EMBL" id="JAELUP010000103">
    <property type="protein sequence ID" value="MBJ6363655.1"/>
    <property type="molecule type" value="Genomic_DNA"/>
</dbReference>
<dbReference type="GO" id="GO:0003676">
    <property type="term" value="F:nucleic acid binding"/>
    <property type="evidence" value="ECO:0007669"/>
    <property type="project" value="InterPro"/>
</dbReference>
<dbReference type="SUPFAM" id="SSF48452">
    <property type="entry name" value="TPR-like"/>
    <property type="match status" value="1"/>
</dbReference>
<proteinExistence type="predicted"/>
<dbReference type="SUPFAM" id="SSF53098">
    <property type="entry name" value="Ribonuclease H-like"/>
    <property type="match status" value="1"/>
</dbReference>
<dbReference type="RefSeq" id="WP_199021183.1">
    <property type="nucleotide sequence ID" value="NZ_JAELUP010000103.1"/>
</dbReference>
<feature type="region of interest" description="Disordered" evidence="1">
    <location>
        <begin position="1"/>
        <end position="47"/>
    </location>
</feature>
<organism evidence="3 4">
    <name type="scientific">Paenibacillus roseus</name>
    <dbReference type="NCBI Taxonomy" id="2798579"/>
    <lineage>
        <taxon>Bacteria</taxon>
        <taxon>Bacillati</taxon>
        <taxon>Bacillota</taxon>
        <taxon>Bacilli</taxon>
        <taxon>Bacillales</taxon>
        <taxon>Paenibacillaceae</taxon>
        <taxon>Paenibacillus</taxon>
    </lineage>
</organism>
<sequence length="446" mass="50538">MSSMRERMNRLRGSQEAVTEGQPADQPESAQAVVPASARQETAAGSSLAAAVKGDDHEAVWTKLQVTERGNEWGSFLQREVRYSLEHRHGHHMLSELADTALHLKAFHSDESGLAAPAMDNLLFLDLETTGLGAGAGNIPFMAGLAFVEERQFVIIQYLIRHPAEERAMLADLQDRMDSFQYLVTYNGRTFDWPVLAGRFIMNGLDRAELKLKHLDFLHPSRSIWRNTLASCKLSYVEEERLGIHRVDDVPGSEAPAIYFQFLADSNPAPLEGVFVHNELDMLAMACLSIRFGRLLDNRIAGERYAPEKPEEWIRTGLWLERMGQTQQAEALFRIIMETDPEGEPSLLLLAARDKKIGNWERAVLLWQKVAMKGHVLYTSVYEAHIELAMYYEHRAKQLDTALAYAKGAQRVISDRAHLHRADAKRRAEQEALSNRIERLTRKLSR</sequence>
<accession>A0A934MMR9</accession>
<name>A0A934MMR9_9BACL</name>